<dbReference type="Proteomes" id="UP001499843">
    <property type="component" value="Unassembled WGS sequence"/>
</dbReference>
<dbReference type="PROSITE" id="PS51192">
    <property type="entry name" value="HELICASE_ATP_BIND_1"/>
    <property type="match status" value="1"/>
</dbReference>
<feature type="domain" description="Helicase C-terminal" evidence="4">
    <location>
        <begin position="498"/>
        <end position="667"/>
    </location>
</feature>
<protein>
    <recommendedName>
        <fullName evidence="7">DEAD/DEAH box helicase</fullName>
    </recommendedName>
</protein>
<evidence type="ECO:0000313" key="5">
    <source>
        <dbReference type="EMBL" id="GAA2215697.1"/>
    </source>
</evidence>
<dbReference type="EMBL" id="BAAAQX010000053">
    <property type="protein sequence ID" value="GAA2215697.1"/>
    <property type="molecule type" value="Genomic_DNA"/>
</dbReference>
<evidence type="ECO:0000256" key="1">
    <source>
        <dbReference type="ARBA" id="ARBA00022741"/>
    </source>
</evidence>
<dbReference type="SUPFAM" id="SSF52540">
    <property type="entry name" value="P-loop containing nucleoside triphosphate hydrolases"/>
    <property type="match status" value="1"/>
</dbReference>
<dbReference type="SMART" id="SM00490">
    <property type="entry name" value="HELICc"/>
    <property type="match status" value="1"/>
</dbReference>
<evidence type="ECO:0000256" key="2">
    <source>
        <dbReference type="ARBA" id="ARBA00022840"/>
    </source>
</evidence>
<reference evidence="5 6" key="1">
    <citation type="journal article" date="2019" name="Int. J. Syst. Evol. Microbiol.">
        <title>The Global Catalogue of Microorganisms (GCM) 10K type strain sequencing project: providing services to taxonomists for standard genome sequencing and annotation.</title>
        <authorList>
            <consortium name="The Broad Institute Genomics Platform"/>
            <consortium name="The Broad Institute Genome Sequencing Center for Infectious Disease"/>
            <person name="Wu L."/>
            <person name="Ma J."/>
        </authorList>
    </citation>
    <scope>NUCLEOTIDE SEQUENCE [LARGE SCALE GENOMIC DNA]</scope>
    <source>
        <strain evidence="5 6">JCM 16114</strain>
    </source>
</reference>
<keyword evidence="1" id="KW-0547">Nucleotide-binding</keyword>
<dbReference type="InterPro" id="IPR011545">
    <property type="entry name" value="DEAD/DEAH_box_helicase_dom"/>
</dbReference>
<dbReference type="RefSeq" id="WP_344494626.1">
    <property type="nucleotide sequence ID" value="NZ_BAAAQX010000053.1"/>
</dbReference>
<dbReference type="SMART" id="SM00487">
    <property type="entry name" value="DEXDc"/>
    <property type="match status" value="1"/>
</dbReference>
<proteinExistence type="predicted"/>
<dbReference type="PANTHER" id="PTHR47957:SF3">
    <property type="entry name" value="ATP-DEPENDENT HELICASE HRQ1"/>
    <property type="match status" value="1"/>
</dbReference>
<accession>A0ABN3D1L6</accession>
<dbReference type="InterPro" id="IPR001650">
    <property type="entry name" value="Helicase_C-like"/>
</dbReference>
<evidence type="ECO:0000259" key="3">
    <source>
        <dbReference type="PROSITE" id="PS51192"/>
    </source>
</evidence>
<dbReference type="InterPro" id="IPR014001">
    <property type="entry name" value="Helicase_ATP-bd"/>
</dbReference>
<dbReference type="PANTHER" id="PTHR47957">
    <property type="entry name" value="ATP-DEPENDENT HELICASE HRQ1"/>
    <property type="match status" value="1"/>
</dbReference>
<dbReference type="InterPro" id="IPR027417">
    <property type="entry name" value="P-loop_NTPase"/>
</dbReference>
<evidence type="ECO:0008006" key="7">
    <source>
        <dbReference type="Google" id="ProtNLM"/>
    </source>
</evidence>
<evidence type="ECO:0000259" key="4">
    <source>
        <dbReference type="PROSITE" id="PS51194"/>
    </source>
</evidence>
<dbReference type="Gene3D" id="3.40.50.300">
    <property type="entry name" value="P-loop containing nucleotide triphosphate hydrolases"/>
    <property type="match status" value="2"/>
</dbReference>
<dbReference type="NCBIfam" id="NF041067">
    <property type="entry name" value="DpdJ"/>
    <property type="match status" value="1"/>
</dbReference>
<keyword evidence="2" id="KW-0067">ATP-binding</keyword>
<sequence>MTTFDRFAHLAALDALEEADARKIAWGLIDESWTRDSLADFLKEHWDGPDAEVCIDELLAENLLVQLPREWPARYRTRMAESVRLFARLRQLFPGKPWPSGSRLVSDFRFLRRPRAFPERNVEPAEALELLQGHELPVAVLSQVGRVLAGRSLSHFQLEATAEIFSALRAKKDRGVVIGAGTGSGKTLAFYLPALSQLAVDDHGPRVIAIYPRNELLKDQLATALQEVRSLRSSGSRLLTIGAYFGPTPFSSDHEPDRRGGWRKEKSAWLCPFLTCPASNSGGNCGGTLAWIRPSGKQSSSLNWGYLKCQTCGGRVTSDELRLTRTAMQEQVPDILFTTTEMLNQQLSDGWSRHVFGVGQGRGPNLVLLDEIHTYSGASGAQVAYLLRRWRHLIGRPVTWVGLSATLANAATFFSDLCGVSPEYIADVRPDPNSMKSKGSEYQLLLRGDPASQAALLSTSIQSLMLLRRILDENGASLGGSYGTRVFAFLENLDLVNRLYRQVLSAEGRDPFGNPDRNGHVLASLRIPDDAARYAGIDDEAEWDREGQFWWLPEKLGFGPRSLQISRTSSQDTGVSQSTDIVIATSSLEVGYDDPRVGAILQHKAPRDIAQFLQRRGRAGRVQDQRPWTVVVLSDYGRDRLAFQSYETIIDPSVPAKNLPLGNQSVRKMQAAMCLIDWIAIRLGVDGPHRWSVRRVLSKPSEKYSLVQACQQLLGEVLDGGAAQKDLFAFVQSSLKLSLEETKSVCWEYPRSLMLEVVPTAYRRLTSNWSTVQSREAVPSTDIIARQPLPEFIPSTLFSDLALPEVEIAPPPNYDPAAETSMPVGMALSELAPGKVTLRWAVQKVRGLWIEAPASGVIDLDAGLAPGGEVITNVHTLDGPLPIVRPVVIRPTEPPPRVQATSNGWLKWRFAIDADDEGTQLPRPRNSPLGQLVPNVTAYLNADRGPLQTWRFALEGTAEVVMPGTRRRQDLTFTRGGKPAGVGFANMVDALLVTVAVPESLAAFKLDTDPGRLRQLRTDRFAHLTRKGLEQSGLGPFTAAWVTDVVLSVAADAVLRGDDINHLLRLGAQQWQSLAATVVDGVLLATNYTEVDETPLRDTVLDALQSSDTIQVLNETIPTLKQEPDQTWLPWIRSRFMHTLAAAWQAAAQQVCPDFNIDTDALVDILDEGGPRARIVMSDTVPGGGGLVEAMTRRLADDPRRFDTLVAAAVEPSDSEEVDPSLRRVLGLLTTSASVRDAAQRFREGRADRLQAWQDLNACLTEEGIPQTHANLTALSTRIFRPGSGSESDELLRLALGRWDDIDVRAGFAIDHRAICAFLAKDDQVLDMLRRVAASTNEADSQTRAQVVLLSLLWTRACARRPETLRATNRFMQNPLATERTLLKDVLPSRPAGIDVDGEKWRDALASALHSHGTARLVSSSSKTEVLARAVQELMVDPLALDWLHVYPQVEGITREDGRYSVSVSLREAPQ</sequence>
<dbReference type="Pfam" id="PF00271">
    <property type="entry name" value="Helicase_C"/>
    <property type="match status" value="1"/>
</dbReference>
<feature type="domain" description="Helicase ATP-binding" evidence="3">
    <location>
        <begin position="167"/>
        <end position="425"/>
    </location>
</feature>
<keyword evidence="6" id="KW-1185">Reference proteome</keyword>
<dbReference type="PROSITE" id="PS51194">
    <property type="entry name" value="HELICASE_CTER"/>
    <property type="match status" value="1"/>
</dbReference>
<gene>
    <name evidence="5" type="ORF">GCM10009850_111650</name>
</gene>
<organism evidence="5 6">
    <name type="scientific">Nonomuraea monospora</name>
    <dbReference type="NCBI Taxonomy" id="568818"/>
    <lineage>
        <taxon>Bacteria</taxon>
        <taxon>Bacillati</taxon>
        <taxon>Actinomycetota</taxon>
        <taxon>Actinomycetes</taxon>
        <taxon>Streptosporangiales</taxon>
        <taxon>Streptosporangiaceae</taxon>
        <taxon>Nonomuraea</taxon>
    </lineage>
</organism>
<dbReference type="Pfam" id="PF00270">
    <property type="entry name" value="DEAD"/>
    <property type="match status" value="1"/>
</dbReference>
<name>A0ABN3D1L6_9ACTN</name>
<comment type="caution">
    <text evidence="5">The sequence shown here is derived from an EMBL/GenBank/DDBJ whole genome shotgun (WGS) entry which is preliminary data.</text>
</comment>
<evidence type="ECO:0000313" key="6">
    <source>
        <dbReference type="Proteomes" id="UP001499843"/>
    </source>
</evidence>